<organism evidence="3 4">
    <name type="scientific">Sphingomonas oligophenolica</name>
    <dbReference type="NCBI Taxonomy" id="301154"/>
    <lineage>
        <taxon>Bacteria</taxon>
        <taxon>Pseudomonadati</taxon>
        <taxon>Pseudomonadota</taxon>
        <taxon>Alphaproteobacteria</taxon>
        <taxon>Sphingomonadales</taxon>
        <taxon>Sphingomonadaceae</taxon>
        <taxon>Sphingomonas</taxon>
    </lineage>
</organism>
<keyword evidence="2" id="KW-1133">Transmembrane helix</keyword>
<evidence type="ECO:0000256" key="1">
    <source>
        <dbReference type="SAM" id="MobiDB-lite"/>
    </source>
</evidence>
<feature type="region of interest" description="Disordered" evidence="1">
    <location>
        <begin position="67"/>
        <end position="111"/>
    </location>
</feature>
<accession>A0ABU9Y6V8</accession>
<gene>
    <name evidence="3" type="ORF">ABC974_18060</name>
</gene>
<evidence type="ECO:0000313" key="4">
    <source>
        <dbReference type="Proteomes" id="UP001419910"/>
    </source>
</evidence>
<evidence type="ECO:0000256" key="2">
    <source>
        <dbReference type="SAM" id="Phobius"/>
    </source>
</evidence>
<dbReference type="Proteomes" id="UP001419910">
    <property type="component" value="Unassembled WGS sequence"/>
</dbReference>
<keyword evidence="4" id="KW-1185">Reference proteome</keyword>
<protein>
    <submittedName>
        <fullName evidence="3">Uncharacterized protein</fullName>
    </submittedName>
</protein>
<comment type="caution">
    <text evidence="3">The sequence shown here is derived from an EMBL/GenBank/DDBJ whole genome shotgun (WGS) entry which is preliminary data.</text>
</comment>
<dbReference type="EMBL" id="JBDIME010000018">
    <property type="protein sequence ID" value="MEN2791545.1"/>
    <property type="molecule type" value="Genomic_DNA"/>
</dbReference>
<proteinExistence type="predicted"/>
<keyword evidence="2" id="KW-0472">Membrane</keyword>
<sequence length="111" mass="11973">MTVLFDRRATPQACCSSFAPAVPPLFRRCSAAVIVAVPLAVIPLFLNNSGMFGKILIMNKKIERTLQHNSGENKKSRGTAGNSGNRGRGWARGRVHSGPGRSKLSPIPSTW</sequence>
<keyword evidence="2" id="KW-0812">Transmembrane</keyword>
<feature type="transmembrane region" description="Helical" evidence="2">
    <location>
        <begin position="25"/>
        <end position="46"/>
    </location>
</feature>
<evidence type="ECO:0000313" key="3">
    <source>
        <dbReference type="EMBL" id="MEN2791545.1"/>
    </source>
</evidence>
<name>A0ABU9Y6V8_9SPHN</name>
<reference evidence="3 4" key="1">
    <citation type="submission" date="2024-05" db="EMBL/GenBank/DDBJ databases">
        <authorList>
            <person name="Liu Q."/>
            <person name="Xin Y.-H."/>
        </authorList>
    </citation>
    <scope>NUCLEOTIDE SEQUENCE [LARGE SCALE GENOMIC DNA]</scope>
    <source>
        <strain evidence="3 4">CGMCC 1.10181</strain>
    </source>
</reference>